<feature type="chain" id="PRO_5040170455" description="Rhodanese domain-containing protein" evidence="1">
    <location>
        <begin position="16"/>
        <end position="165"/>
    </location>
</feature>
<sequence length="165" mass="18281">MYCIFLLLLLPSISAFVPIGDVIACNHNHRRVALFSVADVKRDFELNPQKTFLLDVREPEEWAEGHLALASPNPLSTLTSGQWMNRETGKMSPGSYPIDRFTGVAILLNRKIYIHCKMGGRAKQAAELLTQMGYKEVVVLEETYDQLAAAGICDVVEGEAQGLTD</sequence>
<keyword evidence="4" id="KW-1185">Reference proteome</keyword>
<dbReference type="Pfam" id="PF00581">
    <property type="entry name" value="Rhodanese"/>
    <property type="match status" value="1"/>
</dbReference>
<dbReference type="Proteomes" id="UP001153069">
    <property type="component" value="Unassembled WGS sequence"/>
</dbReference>
<dbReference type="InterPro" id="IPR036873">
    <property type="entry name" value="Rhodanese-like_dom_sf"/>
</dbReference>
<evidence type="ECO:0000256" key="1">
    <source>
        <dbReference type="SAM" id="SignalP"/>
    </source>
</evidence>
<dbReference type="InterPro" id="IPR050229">
    <property type="entry name" value="GlpE_sulfurtransferase"/>
</dbReference>
<dbReference type="PANTHER" id="PTHR43031">
    <property type="entry name" value="FAD-DEPENDENT OXIDOREDUCTASE"/>
    <property type="match status" value="1"/>
</dbReference>
<feature type="signal peptide" evidence="1">
    <location>
        <begin position="1"/>
        <end position="15"/>
    </location>
</feature>
<evidence type="ECO:0000259" key="2">
    <source>
        <dbReference type="PROSITE" id="PS50206"/>
    </source>
</evidence>
<dbReference type="SUPFAM" id="SSF52821">
    <property type="entry name" value="Rhodanese/Cell cycle control phosphatase"/>
    <property type="match status" value="1"/>
</dbReference>
<evidence type="ECO:0000313" key="3">
    <source>
        <dbReference type="EMBL" id="CAB9514202.1"/>
    </source>
</evidence>
<comment type="caution">
    <text evidence="3">The sequence shown here is derived from an EMBL/GenBank/DDBJ whole genome shotgun (WGS) entry which is preliminary data.</text>
</comment>
<dbReference type="OrthoDB" id="566238at2759"/>
<dbReference type="PROSITE" id="PS50206">
    <property type="entry name" value="RHODANESE_3"/>
    <property type="match status" value="1"/>
</dbReference>
<reference evidence="3" key="1">
    <citation type="submission" date="2020-06" db="EMBL/GenBank/DDBJ databases">
        <authorList>
            <consortium name="Plant Systems Biology data submission"/>
        </authorList>
    </citation>
    <scope>NUCLEOTIDE SEQUENCE</scope>
    <source>
        <strain evidence="3">D6</strain>
    </source>
</reference>
<protein>
    <recommendedName>
        <fullName evidence="2">Rhodanese domain-containing protein</fullName>
    </recommendedName>
</protein>
<proteinExistence type="predicted"/>
<dbReference type="EMBL" id="CAICTM010000637">
    <property type="protein sequence ID" value="CAB9514202.1"/>
    <property type="molecule type" value="Genomic_DNA"/>
</dbReference>
<dbReference type="AlphaFoldDB" id="A0A9N8E469"/>
<dbReference type="SMART" id="SM00450">
    <property type="entry name" value="RHOD"/>
    <property type="match status" value="1"/>
</dbReference>
<gene>
    <name evidence="3" type="ORF">SEMRO_638_G179620.1</name>
</gene>
<evidence type="ECO:0000313" key="4">
    <source>
        <dbReference type="Proteomes" id="UP001153069"/>
    </source>
</evidence>
<accession>A0A9N8E469</accession>
<dbReference type="PANTHER" id="PTHR43031:SF7">
    <property type="entry name" value="NITRIC OXIDE REDUCTASE FLRD-NAD(+) REDUCTASE"/>
    <property type="match status" value="1"/>
</dbReference>
<dbReference type="CDD" id="cd00158">
    <property type="entry name" value="RHOD"/>
    <property type="match status" value="1"/>
</dbReference>
<feature type="domain" description="Rhodanese" evidence="2">
    <location>
        <begin position="47"/>
        <end position="156"/>
    </location>
</feature>
<organism evidence="3 4">
    <name type="scientific">Seminavis robusta</name>
    <dbReference type="NCBI Taxonomy" id="568900"/>
    <lineage>
        <taxon>Eukaryota</taxon>
        <taxon>Sar</taxon>
        <taxon>Stramenopiles</taxon>
        <taxon>Ochrophyta</taxon>
        <taxon>Bacillariophyta</taxon>
        <taxon>Bacillariophyceae</taxon>
        <taxon>Bacillariophycidae</taxon>
        <taxon>Naviculales</taxon>
        <taxon>Naviculaceae</taxon>
        <taxon>Seminavis</taxon>
    </lineage>
</organism>
<keyword evidence="1" id="KW-0732">Signal</keyword>
<dbReference type="Gene3D" id="3.40.250.10">
    <property type="entry name" value="Rhodanese-like domain"/>
    <property type="match status" value="1"/>
</dbReference>
<name>A0A9N8E469_9STRA</name>
<dbReference type="InterPro" id="IPR001763">
    <property type="entry name" value="Rhodanese-like_dom"/>
</dbReference>